<feature type="transmembrane region" description="Helical" evidence="2">
    <location>
        <begin position="398"/>
        <end position="417"/>
    </location>
</feature>
<keyword evidence="3" id="KW-0732">Signal</keyword>
<gene>
    <name evidence="4" type="primary">101888984</name>
    <name evidence="6" type="synonym">LOC101888984</name>
</gene>
<feature type="region of interest" description="Disordered" evidence="1">
    <location>
        <begin position="153"/>
        <end position="257"/>
    </location>
</feature>
<protein>
    <submittedName>
        <fullName evidence="6">Uncharacterized protein LOC101888984 isoform X1</fullName>
    </submittedName>
</protein>
<feature type="compositionally biased region" description="Basic residues" evidence="1">
    <location>
        <begin position="289"/>
        <end position="307"/>
    </location>
</feature>
<dbReference type="KEGG" id="mde:101888984"/>
<feature type="compositionally biased region" description="Acidic residues" evidence="1">
    <location>
        <begin position="160"/>
        <end position="197"/>
    </location>
</feature>
<accession>A0A1I8N2G2</accession>
<keyword evidence="2" id="KW-0472">Membrane</keyword>
<dbReference type="AlphaFoldDB" id="A0A1I8N2G2"/>
<feature type="region of interest" description="Disordered" evidence="1">
    <location>
        <begin position="289"/>
        <end position="313"/>
    </location>
</feature>
<dbReference type="eggNOG" id="ENOG502S5HV">
    <property type="taxonomic scope" value="Eukaryota"/>
</dbReference>
<feature type="compositionally biased region" description="Basic and acidic residues" evidence="1">
    <location>
        <begin position="218"/>
        <end position="238"/>
    </location>
</feature>
<dbReference type="VEuPathDB" id="VectorBase:MDOMA2_009257"/>
<dbReference type="Proteomes" id="UP001652621">
    <property type="component" value="Unplaced"/>
</dbReference>
<proteinExistence type="predicted"/>
<reference evidence="6" key="2">
    <citation type="submission" date="2025-04" db="UniProtKB">
        <authorList>
            <consortium name="RefSeq"/>
        </authorList>
    </citation>
    <scope>IDENTIFICATION</scope>
    <source>
        <strain evidence="6">Aabys</strain>
    </source>
</reference>
<feature type="compositionally biased region" description="Basic residues" evidence="1">
    <location>
        <begin position="239"/>
        <end position="253"/>
    </location>
</feature>
<name>A0A1I8N2G2_MUSDO</name>
<keyword evidence="2" id="KW-1133">Transmembrane helix</keyword>
<evidence type="ECO:0000256" key="2">
    <source>
        <dbReference type="SAM" id="Phobius"/>
    </source>
</evidence>
<feature type="region of interest" description="Disordered" evidence="1">
    <location>
        <begin position="461"/>
        <end position="483"/>
    </location>
</feature>
<dbReference type="EnsemblMetazoa" id="MDOA010844-RA">
    <property type="protein sequence ID" value="MDOA010844-PA"/>
    <property type="gene ID" value="MDOA010844"/>
</dbReference>
<sequence>MDRYYSMSLLLLVMALMTNVYSWSAVPATTRSINGHQRNEVSPYLDLVLCPIRAEPWSCARQQSGRILDIWDNELHSQWQKLKVEADQQLNATLERRGYSASELVIKEKPSTILKKIEIGTNYMKEYLSESLDGFLGREYDYGQSFKVHNDIQNDQAPSENDEVDDTENDDEAGDGDDDDDDEDETDNDNDDEEDEGDSKNTAIINDNASNGNEFIEIESHDNGDQHTTDELKDANDRFKRKKGNRNKNKKKGSQHDIASQAANLLVIQPLEHQLAEAEHHVQEVVHKVKPAKRKGKPLKDKRRKRKKGDDVTTVVVEQEPSTDHLSLGLLDALSDFDVLEEGGKRKKRPLKYGRSIGVTRGKKKKKKKAIQKFILLGSFLKAKIELLLKILGAHLQIKFFAIALIGLLINIARFWIDVKRGGVPQKVVYVEHAHHQHHYEDHGEDWSESGGGYWKRSLQTDNPVDEYDSTTDSYQPRPVEPQQAYDAQYMAYRNQWQRK</sequence>
<dbReference type="VEuPathDB" id="VectorBase:MDOA010844"/>
<evidence type="ECO:0000313" key="5">
    <source>
        <dbReference type="Proteomes" id="UP001652621"/>
    </source>
</evidence>
<feature type="chain" id="PRO_5044561164" evidence="3">
    <location>
        <begin position="23"/>
        <end position="500"/>
    </location>
</feature>
<evidence type="ECO:0000256" key="1">
    <source>
        <dbReference type="SAM" id="MobiDB-lite"/>
    </source>
</evidence>
<dbReference type="GeneID" id="101888984"/>
<evidence type="ECO:0000313" key="6">
    <source>
        <dbReference type="RefSeq" id="XP_005176798.1"/>
    </source>
</evidence>
<reference evidence="4" key="1">
    <citation type="submission" date="2020-05" db="UniProtKB">
        <authorList>
            <consortium name="EnsemblMetazoa"/>
        </authorList>
    </citation>
    <scope>IDENTIFICATION</scope>
    <source>
        <strain evidence="4">Aabys</strain>
    </source>
</reference>
<organism evidence="4">
    <name type="scientific">Musca domestica</name>
    <name type="common">House fly</name>
    <dbReference type="NCBI Taxonomy" id="7370"/>
    <lineage>
        <taxon>Eukaryota</taxon>
        <taxon>Metazoa</taxon>
        <taxon>Ecdysozoa</taxon>
        <taxon>Arthropoda</taxon>
        <taxon>Hexapoda</taxon>
        <taxon>Insecta</taxon>
        <taxon>Pterygota</taxon>
        <taxon>Neoptera</taxon>
        <taxon>Endopterygota</taxon>
        <taxon>Diptera</taxon>
        <taxon>Brachycera</taxon>
        <taxon>Muscomorpha</taxon>
        <taxon>Muscoidea</taxon>
        <taxon>Muscidae</taxon>
        <taxon>Musca</taxon>
    </lineage>
</organism>
<feature type="compositionally biased region" description="Polar residues" evidence="1">
    <location>
        <begin position="200"/>
        <end position="213"/>
    </location>
</feature>
<dbReference type="RefSeq" id="XP_005176798.1">
    <property type="nucleotide sequence ID" value="XM_005176741.3"/>
</dbReference>
<evidence type="ECO:0000256" key="3">
    <source>
        <dbReference type="SAM" id="SignalP"/>
    </source>
</evidence>
<dbReference type="OrthoDB" id="7429417at2759"/>
<keyword evidence="2" id="KW-0812">Transmembrane</keyword>
<evidence type="ECO:0000313" key="4">
    <source>
        <dbReference type="EnsemblMetazoa" id="MDOA010844-PA"/>
    </source>
</evidence>
<feature type="signal peptide" evidence="3">
    <location>
        <begin position="1"/>
        <end position="22"/>
    </location>
</feature>
<keyword evidence="5" id="KW-1185">Reference proteome</keyword>